<organism evidence="1 2">
    <name type="scientific">Didymella exigua CBS 183.55</name>
    <dbReference type="NCBI Taxonomy" id="1150837"/>
    <lineage>
        <taxon>Eukaryota</taxon>
        <taxon>Fungi</taxon>
        <taxon>Dikarya</taxon>
        <taxon>Ascomycota</taxon>
        <taxon>Pezizomycotina</taxon>
        <taxon>Dothideomycetes</taxon>
        <taxon>Pleosporomycetidae</taxon>
        <taxon>Pleosporales</taxon>
        <taxon>Pleosporineae</taxon>
        <taxon>Didymellaceae</taxon>
        <taxon>Didymella</taxon>
    </lineage>
</organism>
<keyword evidence="2" id="KW-1185">Reference proteome</keyword>
<dbReference type="EMBL" id="ML978964">
    <property type="protein sequence ID" value="KAF1929967.1"/>
    <property type="molecule type" value="Genomic_DNA"/>
</dbReference>
<proteinExistence type="predicted"/>
<dbReference type="Proteomes" id="UP000800082">
    <property type="component" value="Unassembled WGS sequence"/>
</dbReference>
<evidence type="ECO:0000313" key="1">
    <source>
        <dbReference type="EMBL" id="KAF1929967.1"/>
    </source>
</evidence>
<sequence length="124" mass="13876">MQQQSHTRTVLTPLLTVSRSLAAKDTRLVAPCAVSLLTSKDHSVLACSRILPGCHHRRVLSSGPGQPHNPFHQYRFLSTTRGFTLFGLIRLLVIAKIKDCFCERMTRPLSLWVKTICNHVGEVT</sequence>
<accession>A0A6A5RXI3</accession>
<reference evidence="1" key="1">
    <citation type="journal article" date="2020" name="Stud. Mycol.">
        <title>101 Dothideomycetes genomes: a test case for predicting lifestyles and emergence of pathogens.</title>
        <authorList>
            <person name="Haridas S."/>
            <person name="Albert R."/>
            <person name="Binder M."/>
            <person name="Bloem J."/>
            <person name="Labutti K."/>
            <person name="Salamov A."/>
            <person name="Andreopoulos B."/>
            <person name="Baker S."/>
            <person name="Barry K."/>
            <person name="Bills G."/>
            <person name="Bluhm B."/>
            <person name="Cannon C."/>
            <person name="Castanera R."/>
            <person name="Culley D."/>
            <person name="Daum C."/>
            <person name="Ezra D."/>
            <person name="Gonzalez J."/>
            <person name="Henrissat B."/>
            <person name="Kuo A."/>
            <person name="Liang C."/>
            <person name="Lipzen A."/>
            <person name="Lutzoni F."/>
            <person name="Magnuson J."/>
            <person name="Mondo S."/>
            <person name="Nolan M."/>
            <person name="Ohm R."/>
            <person name="Pangilinan J."/>
            <person name="Park H.-J."/>
            <person name="Ramirez L."/>
            <person name="Alfaro M."/>
            <person name="Sun H."/>
            <person name="Tritt A."/>
            <person name="Yoshinaga Y."/>
            <person name="Zwiers L.-H."/>
            <person name="Turgeon B."/>
            <person name="Goodwin S."/>
            <person name="Spatafora J."/>
            <person name="Crous P."/>
            <person name="Grigoriev I."/>
        </authorList>
    </citation>
    <scope>NUCLEOTIDE SEQUENCE</scope>
    <source>
        <strain evidence="1">CBS 183.55</strain>
    </source>
</reference>
<dbReference type="RefSeq" id="XP_033450215.1">
    <property type="nucleotide sequence ID" value="XM_033589864.1"/>
</dbReference>
<protein>
    <submittedName>
        <fullName evidence="1">Uncharacterized protein</fullName>
    </submittedName>
</protein>
<dbReference type="GeneID" id="54347513"/>
<name>A0A6A5RXI3_9PLEO</name>
<gene>
    <name evidence="1" type="ORF">M421DRAFT_381772</name>
</gene>
<dbReference type="AlphaFoldDB" id="A0A6A5RXI3"/>
<evidence type="ECO:0000313" key="2">
    <source>
        <dbReference type="Proteomes" id="UP000800082"/>
    </source>
</evidence>